<protein>
    <submittedName>
        <fullName evidence="2">Uncharacterized protein</fullName>
    </submittedName>
</protein>
<accession>A0ABR9DRH5</accession>
<reference evidence="2 3" key="1">
    <citation type="submission" date="2020-09" db="EMBL/GenBank/DDBJ databases">
        <title>Flavimobilis rhizosphaerae sp. nov., isolated from rhizosphere soil of Spartina alterniflora.</title>
        <authorList>
            <person name="Hanqin C."/>
        </authorList>
    </citation>
    <scope>NUCLEOTIDE SEQUENCE [LARGE SCALE GENOMIC DNA]</scope>
    <source>
        <strain evidence="2 3">GY 10621</strain>
    </source>
</reference>
<name>A0ABR9DRH5_9MICO</name>
<feature type="compositionally biased region" description="Basic and acidic residues" evidence="1">
    <location>
        <begin position="83"/>
        <end position="93"/>
    </location>
</feature>
<dbReference type="Proteomes" id="UP000642107">
    <property type="component" value="Unassembled WGS sequence"/>
</dbReference>
<dbReference type="EMBL" id="JACZDF010000004">
    <property type="protein sequence ID" value="MBD9699564.1"/>
    <property type="molecule type" value="Genomic_DNA"/>
</dbReference>
<sequence>MLAEDGAGDGDGLLGEGLGAALGGGGVLAAVGAGEEPLVALGVATSVADERVGSQCFDLRVELLDLRGASCVAPADRSGGMSCERDRSSRFETVEEPGVPDSAPRSQ</sequence>
<proteinExistence type="predicted"/>
<keyword evidence="3" id="KW-1185">Reference proteome</keyword>
<gene>
    <name evidence="2" type="ORF">IGS67_08690</name>
</gene>
<evidence type="ECO:0000313" key="3">
    <source>
        <dbReference type="Proteomes" id="UP000642107"/>
    </source>
</evidence>
<evidence type="ECO:0000256" key="1">
    <source>
        <dbReference type="SAM" id="MobiDB-lite"/>
    </source>
</evidence>
<evidence type="ECO:0000313" key="2">
    <source>
        <dbReference type="EMBL" id="MBD9699564.1"/>
    </source>
</evidence>
<feature type="region of interest" description="Disordered" evidence="1">
    <location>
        <begin position="72"/>
        <end position="107"/>
    </location>
</feature>
<dbReference type="RefSeq" id="WP_192279760.1">
    <property type="nucleotide sequence ID" value="NZ_JACZDF010000004.1"/>
</dbReference>
<organism evidence="2 3">
    <name type="scientific">Flavimobilis rhizosphaerae</name>
    <dbReference type="NCBI Taxonomy" id="2775421"/>
    <lineage>
        <taxon>Bacteria</taxon>
        <taxon>Bacillati</taxon>
        <taxon>Actinomycetota</taxon>
        <taxon>Actinomycetes</taxon>
        <taxon>Micrococcales</taxon>
        <taxon>Jonesiaceae</taxon>
        <taxon>Flavimobilis</taxon>
    </lineage>
</organism>
<comment type="caution">
    <text evidence="2">The sequence shown here is derived from an EMBL/GenBank/DDBJ whole genome shotgun (WGS) entry which is preliminary data.</text>
</comment>